<comment type="caution">
    <text evidence="1">The sequence shown here is derived from an EMBL/GenBank/DDBJ whole genome shotgun (WGS) entry which is preliminary data.</text>
</comment>
<dbReference type="EMBL" id="MU266368">
    <property type="protein sequence ID" value="KAH7927303.1"/>
    <property type="molecule type" value="Genomic_DNA"/>
</dbReference>
<keyword evidence="2" id="KW-1185">Reference proteome</keyword>
<evidence type="ECO:0000313" key="1">
    <source>
        <dbReference type="EMBL" id="KAH7927303.1"/>
    </source>
</evidence>
<protein>
    <submittedName>
        <fullName evidence="1">Uncharacterized protein</fullName>
    </submittedName>
</protein>
<proteinExistence type="predicted"/>
<gene>
    <name evidence="1" type="ORF">BV22DRAFT_1118313</name>
</gene>
<reference evidence="1" key="1">
    <citation type="journal article" date="2021" name="New Phytol.">
        <title>Evolutionary innovations through gain and loss of genes in the ectomycorrhizal Boletales.</title>
        <authorList>
            <person name="Wu G."/>
            <person name="Miyauchi S."/>
            <person name="Morin E."/>
            <person name="Kuo A."/>
            <person name="Drula E."/>
            <person name="Varga T."/>
            <person name="Kohler A."/>
            <person name="Feng B."/>
            <person name="Cao Y."/>
            <person name="Lipzen A."/>
            <person name="Daum C."/>
            <person name="Hundley H."/>
            <person name="Pangilinan J."/>
            <person name="Johnson J."/>
            <person name="Barry K."/>
            <person name="LaButti K."/>
            <person name="Ng V."/>
            <person name="Ahrendt S."/>
            <person name="Min B."/>
            <person name="Choi I.G."/>
            <person name="Park H."/>
            <person name="Plett J.M."/>
            <person name="Magnuson J."/>
            <person name="Spatafora J.W."/>
            <person name="Nagy L.G."/>
            <person name="Henrissat B."/>
            <person name="Grigoriev I.V."/>
            <person name="Yang Z.L."/>
            <person name="Xu J."/>
            <person name="Martin F.M."/>
        </authorList>
    </citation>
    <scope>NUCLEOTIDE SEQUENCE</scope>
    <source>
        <strain evidence="1">KUC20120723A-06</strain>
    </source>
</reference>
<organism evidence="1 2">
    <name type="scientific">Leucogyrophana mollusca</name>
    <dbReference type="NCBI Taxonomy" id="85980"/>
    <lineage>
        <taxon>Eukaryota</taxon>
        <taxon>Fungi</taxon>
        <taxon>Dikarya</taxon>
        <taxon>Basidiomycota</taxon>
        <taxon>Agaricomycotina</taxon>
        <taxon>Agaricomycetes</taxon>
        <taxon>Agaricomycetidae</taxon>
        <taxon>Boletales</taxon>
        <taxon>Boletales incertae sedis</taxon>
        <taxon>Leucogyrophana</taxon>
    </lineage>
</organism>
<evidence type="ECO:0000313" key="2">
    <source>
        <dbReference type="Proteomes" id="UP000790709"/>
    </source>
</evidence>
<dbReference type="Proteomes" id="UP000790709">
    <property type="component" value="Unassembled WGS sequence"/>
</dbReference>
<accession>A0ACB8BQ10</accession>
<name>A0ACB8BQ10_9AGAM</name>
<sequence length="584" mass="62980">MSASSSSYLPLVDIPSSWTLSFTPQPEPGFRARTSKLLCPPHLSEDGMTPCTSPQNPSTAVPLPRKAQPRSLPRLPPMKAITPRKPSRPFLKDMKNTLALQASETSHYVIEQPEVVSSYGELASRAPSSPHQRVRCAQATTILPIGPATNSIPCKLFTSPLRDNNGTRPGETLFDSCSLSQKYAVSDSYTDVLARGLTSKRSSSLMVSRSLNSLQSSTSNANFDFYESVMVVTQTPRGGHSVSIRLRQGGRAGEREIHNSSDQCLMTRSGSRSITPPLSPPPSSPSPATEGLSKRSGHLFALIPAKVGGEDVLIHALAEETPGASNVPSPEFILAKDLCRGEVSVLDAADAEDIAKERGDYFRDIHRVIEELDALAIIVRALPVPPKGAPPATVRLSSSVAAMPTEPSLPRDGAVCETSTWADKGKWKARTGSQSSTDPQSPEPQLPPGISRGTGSSSSHPHQRHSARYIYDPRGTPEFLIGNSNSLLAFPTQGYASPPRRFLSSPCGDVSESPMRHHIAGHQRPRPPLSAPPGSKTSFKAFFQRSRCNTTATGCPPRTIPLAHLPVESSVSRERRTRLPWLKI</sequence>